<evidence type="ECO:0000313" key="2">
    <source>
        <dbReference type="Proteomes" id="UP000006906"/>
    </source>
</evidence>
<dbReference type="AlphaFoldDB" id="A0A2K3D6B1"/>
<keyword evidence="2" id="KW-1185">Reference proteome</keyword>
<name>A0A2K3D6B1_CHLRE</name>
<protein>
    <submittedName>
        <fullName evidence="1">Uncharacterized protein</fullName>
    </submittedName>
</protein>
<gene>
    <name evidence="1" type="ORF">CHLRE_12g548955v5</name>
</gene>
<dbReference type="InParanoid" id="A0A2K3D6B1"/>
<dbReference type="KEGG" id="cre:CHLRE_12g548955v5"/>
<proteinExistence type="predicted"/>
<organism evidence="1 2">
    <name type="scientific">Chlamydomonas reinhardtii</name>
    <name type="common">Chlamydomonas smithii</name>
    <dbReference type="NCBI Taxonomy" id="3055"/>
    <lineage>
        <taxon>Eukaryota</taxon>
        <taxon>Viridiplantae</taxon>
        <taxon>Chlorophyta</taxon>
        <taxon>core chlorophytes</taxon>
        <taxon>Chlorophyceae</taxon>
        <taxon>CS clade</taxon>
        <taxon>Chlamydomonadales</taxon>
        <taxon>Chlamydomonadaceae</taxon>
        <taxon>Chlamydomonas</taxon>
    </lineage>
</organism>
<dbReference type="EMBL" id="CM008973">
    <property type="protein sequence ID" value="PNW76069.1"/>
    <property type="molecule type" value="Genomic_DNA"/>
</dbReference>
<evidence type="ECO:0000313" key="1">
    <source>
        <dbReference type="EMBL" id="PNW76069.1"/>
    </source>
</evidence>
<dbReference type="GeneID" id="66055784"/>
<dbReference type="Gramene" id="PNW76069">
    <property type="protein sequence ID" value="PNW76069"/>
    <property type="gene ID" value="CHLRE_12g548955v5"/>
</dbReference>
<sequence>MDVSEVDLYWDSSAVSEHAVWFEECLCIGSWRCASIFSSAGTRLGTTSMRCNRASGNVGAVVLLCIQGLV</sequence>
<accession>A0A2K3D6B1</accession>
<dbReference type="Proteomes" id="UP000006906">
    <property type="component" value="Chromosome 12"/>
</dbReference>
<reference evidence="1 2" key="1">
    <citation type="journal article" date="2007" name="Science">
        <title>The Chlamydomonas genome reveals the evolution of key animal and plant functions.</title>
        <authorList>
            <person name="Merchant S.S."/>
            <person name="Prochnik S.E."/>
            <person name="Vallon O."/>
            <person name="Harris E.H."/>
            <person name="Karpowicz S.J."/>
            <person name="Witman G.B."/>
            <person name="Terry A."/>
            <person name="Salamov A."/>
            <person name="Fritz-Laylin L.K."/>
            <person name="Marechal-Drouard L."/>
            <person name="Marshall W.F."/>
            <person name="Qu L.H."/>
            <person name="Nelson D.R."/>
            <person name="Sanderfoot A.A."/>
            <person name="Spalding M.H."/>
            <person name="Kapitonov V.V."/>
            <person name="Ren Q."/>
            <person name="Ferris P."/>
            <person name="Lindquist E."/>
            <person name="Shapiro H."/>
            <person name="Lucas S.M."/>
            <person name="Grimwood J."/>
            <person name="Schmutz J."/>
            <person name="Cardol P."/>
            <person name="Cerutti H."/>
            <person name="Chanfreau G."/>
            <person name="Chen C.L."/>
            <person name="Cognat V."/>
            <person name="Croft M.T."/>
            <person name="Dent R."/>
            <person name="Dutcher S."/>
            <person name="Fernandez E."/>
            <person name="Fukuzawa H."/>
            <person name="Gonzalez-Ballester D."/>
            <person name="Gonzalez-Halphen D."/>
            <person name="Hallmann A."/>
            <person name="Hanikenne M."/>
            <person name="Hippler M."/>
            <person name="Inwood W."/>
            <person name="Jabbari K."/>
            <person name="Kalanon M."/>
            <person name="Kuras R."/>
            <person name="Lefebvre P.A."/>
            <person name="Lemaire S.D."/>
            <person name="Lobanov A.V."/>
            <person name="Lohr M."/>
            <person name="Manuell A."/>
            <person name="Meier I."/>
            <person name="Mets L."/>
            <person name="Mittag M."/>
            <person name="Mittelmeier T."/>
            <person name="Moroney J.V."/>
            <person name="Moseley J."/>
            <person name="Napoli C."/>
            <person name="Nedelcu A.M."/>
            <person name="Niyogi K."/>
            <person name="Novoselov S.V."/>
            <person name="Paulsen I.T."/>
            <person name="Pazour G."/>
            <person name="Purton S."/>
            <person name="Ral J.P."/>
            <person name="Riano-Pachon D.M."/>
            <person name="Riekhof W."/>
            <person name="Rymarquis L."/>
            <person name="Schroda M."/>
            <person name="Stern D."/>
            <person name="Umen J."/>
            <person name="Willows R."/>
            <person name="Wilson N."/>
            <person name="Zimmer S.L."/>
            <person name="Allmer J."/>
            <person name="Balk J."/>
            <person name="Bisova K."/>
            <person name="Chen C.J."/>
            <person name="Elias M."/>
            <person name="Gendler K."/>
            <person name="Hauser C."/>
            <person name="Lamb M.R."/>
            <person name="Ledford H."/>
            <person name="Long J.C."/>
            <person name="Minagawa J."/>
            <person name="Page M.D."/>
            <person name="Pan J."/>
            <person name="Pootakham W."/>
            <person name="Roje S."/>
            <person name="Rose A."/>
            <person name="Stahlberg E."/>
            <person name="Terauchi A.M."/>
            <person name="Yang P."/>
            <person name="Ball S."/>
            <person name="Bowler C."/>
            <person name="Dieckmann C.L."/>
            <person name="Gladyshev V.N."/>
            <person name="Green P."/>
            <person name="Jorgensen R."/>
            <person name="Mayfield S."/>
            <person name="Mueller-Roeber B."/>
            <person name="Rajamani S."/>
            <person name="Sayre R.T."/>
            <person name="Brokstein P."/>
            <person name="Dubchak I."/>
            <person name="Goodstein D."/>
            <person name="Hornick L."/>
            <person name="Huang Y.W."/>
            <person name="Jhaveri J."/>
            <person name="Luo Y."/>
            <person name="Martinez D."/>
            <person name="Ngau W.C."/>
            <person name="Otillar B."/>
            <person name="Poliakov A."/>
            <person name="Porter A."/>
            <person name="Szajkowski L."/>
            <person name="Werner G."/>
            <person name="Zhou K."/>
            <person name="Grigoriev I.V."/>
            <person name="Rokhsar D.S."/>
            <person name="Grossman A.R."/>
        </authorList>
    </citation>
    <scope>NUCLEOTIDE SEQUENCE [LARGE SCALE GENOMIC DNA]</scope>
    <source>
        <strain evidence="2">CC-503</strain>
    </source>
</reference>
<dbReference type="RefSeq" id="XP_042919038.1">
    <property type="nucleotide sequence ID" value="XM_043068944.1"/>
</dbReference>